<dbReference type="GO" id="GO:0006120">
    <property type="term" value="P:mitochondrial electron transport, NADH to ubiquinone"/>
    <property type="evidence" value="ECO:0007669"/>
    <property type="project" value="InterPro"/>
</dbReference>
<evidence type="ECO:0000256" key="5">
    <source>
        <dbReference type="ARBA" id="ARBA00022660"/>
    </source>
</evidence>
<keyword evidence="6" id="KW-0999">Mitochondrion inner membrane</keyword>
<reference evidence="10" key="1">
    <citation type="submission" date="2025-08" db="UniProtKB">
        <authorList>
            <consortium name="Ensembl"/>
        </authorList>
    </citation>
    <scope>IDENTIFICATION</scope>
</reference>
<evidence type="ECO:0000313" key="11">
    <source>
        <dbReference type="Proteomes" id="UP000694562"/>
    </source>
</evidence>
<accession>A0A8C4UVY5</accession>
<sequence>VAFLGATGPVPTHQWKVLKLHKKSLWNLSSWYILQSEEHRNEQHMVKAGQLLISAEEELIHGFRLPSSFFSPGGRSYKSCKCYRLPGWCLDHRHPSEKVAYPEFLSKKVQWTTRHF</sequence>
<evidence type="ECO:0000256" key="2">
    <source>
        <dbReference type="ARBA" id="ARBA00009508"/>
    </source>
</evidence>
<evidence type="ECO:0000256" key="7">
    <source>
        <dbReference type="ARBA" id="ARBA00022982"/>
    </source>
</evidence>
<dbReference type="Ensembl" id="ENSFTIT00000019160.1">
    <property type="protein sequence ID" value="ENSFTIP00000018393.1"/>
    <property type="gene ID" value="ENSFTIG00000012155.1"/>
</dbReference>
<evidence type="ECO:0000256" key="3">
    <source>
        <dbReference type="ARBA" id="ARBA00018684"/>
    </source>
</evidence>
<organism evidence="10 11">
    <name type="scientific">Falco tinnunculus</name>
    <name type="common">Common kestrel</name>
    <dbReference type="NCBI Taxonomy" id="100819"/>
    <lineage>
        <taxon>Eukaryota</taxon>
        <taxon>Metazoa</taxon>
        <taxon>Chordata</taxon>
        <taxon>Craniata</taxon>
        <taxon>Vertebrata</taxon>
        <taxon>Euteleostomi</taxon>
        <taxon>Archelosauria</taxon>
        <taxon>Archosauria</taxon>
        <taxon>Dinosauria</taxon>
        <taxon>Saurischia</taxon>
        <taxon>Theropoda</taxon>
        <taxon>Coelurosauria</taxon>
        <taxon>Aves</taxon>
        <taxon>Neognathae</taxon>
        <taxon>Neoaves</taxon>
        <taxon>Telluraves</taxon>
        <taxon>Australaves</taxon>
        <taxon>Falconiformes</taxon>
        <taxon>Falconidae</taxon>
        <taxon>Falco</taxon>
    </lineage>
</organism>
<evidence type="ECO:0000313" key="10">
    <source>
        <dbReference type="Ensembl" id="ENSFTIP00000018393.1"/>
    </source>
</evidence>
<keyword evidence="9" id="KW-0472">Membrane</keyword>
<evidence type="ECO:0000256" key="1">
    <source>
        <dbReference type="ARBA" id="ARBA00004443"/>
    </source>
</evidence>
<dbReference type="OMA" id="CHLEGQG"/>
<name>A0A8C4UVY5_FALTI</name>
<comment type="similarity">
    <text evidence="2">Belongs to the complex I LYR family.</text>
</comment>
<evidence type="ECO:0000256" key="9">
    <source>
        <dbReference type="ARBA" id="ARBA00023136"/>
    </source>
</evidence>
<keyword evidence="7" id="KW-0249">Electron transport</keyword>
<dbReference type="PANTHER" id="PTHR12868">
    <property type="entry name" value="NADH-UBIQUINONE OXIDOREDUCTASE B22 SUBUNIT"/>
    <property type="match status" value="1"/>
</dbReference>
<keyword evidence="8" id="KW-0496">Mitochondrion</keyword>
<dbReference type="AlphaFoldDB" id="A0A8C4UVY5"/>
<keyword evidence="11" id="KW-1185">Reference proteome</keyword>
<evidence type="ECO:0000256" key="6">
    <source>
        <dbReference type="ARBA" id="ARBA00022792"/>
    </source>
</evidence>
<dbReference type="InterPro" id="IPR033034">
    <property type="entry name" value="NDUFB9"/>
</dbReference>
<evidence type="ECO:0000256" key="8">
    <source>
        <dbReference type="ARBA" id="ARBA00023128"/>
    </source>
</evidence>
<dbReference type="GO" id="GO:0005743">
    <property type="term" value="C:mitochondrial inner membrane"/>
    <property type="evidence" value="ECO:0007669"/>
    <property type="project" value="UniProtKB-SubCell"/>
</dbReference>
<keyword evidence="5" id="KW-0679">Respiratory chain</keyword>
<dbReference type="OrthoDB" id="13598at2759"/>
<evidence type="ECO:0000256" key="4">
    <source>
        <dbReference type="ARBA" id="ARBA00022448"/>
    </source>
</evidence>
<protein>
    <recommendedName>
        <fullName evidence="3">NADH dehydrogenase [ubiquinone] 1 beta subcomplex subunit 9</fullName>
    </recommendedName>
</protein>
<keyword evidence="4" id="KW-0813">Transport</keyword>
<proteinExistence type="inferred from homology"/>
<dbReference type="PANTHER" id="PTHR12868:SF0">
    <property type="entry name" value="NADH DEHYDROGENASE [UBIQUINONE] 1 BETA SUBCOMPLEX SUBUNIT 9"/>
    <property type="match status" value="1"/>
</dbReference>
<comment type="subcellular location">
    <subcellularLocation>
        <location evidence="1">Mitochondrion inner membrane</location>
        <topology evidence="1">Peripheral membrane protein</topology>
        <orientation evidence="1">Matrix side</orientation>
    </subcellularLocation>
</comment>
<reference evidence="10" key="2">
    <citation type="submission" date="2025-09" db="UniProtKB">
        <authorList>
            <consortium name="Ensembl"/>
        </authorList>
    </citation>
    <scope>IDENTIFICATION</scope>
</reference>
<dbReference type="Proteomes" id="UP000694562">
    <property type="component" value="Unplaced"/>
</dbReference>